<feature type="compositionally biased region" description="Pro residues" evidence="1">
    <location>
        <begin position="592"/>
        <end position="603"/>
    </location>
</feature>
<feature type="compositionally biased region" description="Low complexity" evidence="1">
    <location>
        <begin position="527"/>
        <end position="540"/>
    </location>
</feature>
<feature type="compositionally biased region" description="Low complexity" evidence="1">
    <location>
        <begin position="231"/>
        <end position="250"/>
    </location>
</feature>
<feature type="compositionally biased region" description="Polar residues" evidence="1">
    <location>
        <begin position="341"/>
        <end position="350"/>
    </location>
</feature>
<protein>
    <submittedName>
        <fullName evidence="2">Uncharacterized protein</fullName>
    </submittedName>
</protein>
<feature type="compositionally biased region" description="Basic and acidic residues" evidence="1">
    <location>
        <begin position="183"/>
        <end position="198"/>
    </location>
</feature>
<feature type="compositionally biased region" description="Low complexity" evidence="1">
    <location>
        <begin position="660"/>
        <end position="676"/>
    </location>
</feature>
<dbReference type="AlphaFoldDB" id="A0AAW0F4Z2"/>
<proteinExistence type="predicted"/>
<dbReference type="Proteomes" id="UP001430356">
    <property type="component" value="Unassembled WGS sequence"/>
</dbReference>
<feature type="compositionally biased region" description="Low complexity" evidence="1">
    <location>
        <begin position="604"/>
        <end position="652"/>
    </location>
</feature>
<feature type="compositionally biased region" description="Polar residues" evidence="1">
    <location>
        <begin position="69"/>
        <end position="83"/>
    </location>
</feature>
<feature type="compositionally biased region" description="Pro residues" evidence="1">
    <location>
        <begin position="677"/>
        <end position="689"/>
    </location>
</feature>
<feature type="compositionally biased region" description="Basic residues" evidence="1">
    <location>
        <begin position="728"/>
        <end position="739"/>
    </location>
</feature>
<feature type="compositionally biased region" description="Basic and acidic residues" evidence="1">
    <location>
        <begin position="740"/>
        <end position="756"/>
    </location>
</feature>
<feature type="compositionally biased region" description="Low complexity" evidence="1">
    <location>
        <begin position="267"/>
        <end position="290"/>
    </location>
</feature>
<gene>
    <name evidence="2" type="ORF">NESM_000076500</name>
</gene>
<feature type="region of interest" description="Disordered" evidence="1">
    <location>
        <begin position="40"/>
        <end position="793"/>
    </location>
</feature>
<accession>A0AAW0F4Z2</accession>
<keyword evidence="3" id="KW-1185">Reference proteome</keyword>
<feature type="compositionally biased region" description="Low complexity" evidence="1">
    <location>
        <begin position="450"/>
        <end position="479"/>
    </location>
</feature>
<evidence type="ECO:0000313" key="2">
    <source>
        <dbReference type="EMBL" id="KAK7200247.1"/>
    </source>
</evidence>
<feature type="compositionally biased region" description="Low complexity" evidence="1">
    <location>
        <begin position="690"/>
        <end position="725"/>
    </location>
</feature>
<evidence type="ECO:0000256" key="1">
    <source>
        <dbReference type="SAM" id="MobiDB-lite"/>
    </source>
</evidence>
<reference evidence="2 3" key="1">
    <citation type="journal article" date="2021" name="MBio">
        <title>A New Model Trypanosomatid, Novymonas esmeraldas: Genomic Perception of Its 'Candidatus Pandoraea novymonadis' Endosymbiont.</title>
        <authorList>
            <person name="Zakharova A."/>
            <person name="Saura A."/>
            <person name="Butenko A."/>
            <person name="Podesvova L."/>
            <person name="Warmusova S."/>
            <person name="Kostygov A.Y."/>
            <person name="Nenarokova A."/>
            <person name="Lukes J."/>
            <person name="Opperdoes F.R."/>
            <person name="Yurchenko V."/>
        </authorList>
    </citation>
    <scope>NUCLEOTIDE SEQUENCE [LARGE SCALE GENOMIC DNA]</scope>
    <source>
        <strain evidence="2 3">E262AT.01</strain>
    </source>
</reference>
<comment type="caution">
    <text evidence="2">The sequence shown here is derived from an EMBL/GenBank/DDBJ whole genome shotgun (WGS) entry which is preliminary data.</text>
</comment>
<evidence type="ECO:0000313" key="3">
    <source>
        <dbReference type="Proteomes" id="UP001430356"/>
    </source>
</evidence>
<name>A0AAW0F4Z2_9TRYP</name>
<feature type="compositionally biased region" description="Low complexity" evidence="1">
    <location>
        <begin position="775"/>
        <end position="785"/>
    </location>
</feature>
<feature type="compositionally biased region" description="Basic and acidic residues" evidence="1">
    <location>
        <begin position="145"/>
        <end position="161"/>
    </location>
</feature>
<sequence>MPAYLSPSQLASQKAAASLAVDDGEDGTPYHDARPIARLPIDDEDAVTFAPVQPRAQQPAKPRAVCPPLSSTAAEAANRSYNADSGAAWAEVRRSSPSPGPATPSGVAGSSTHNSRRGTRVDSIGGTHGGSPQHPRSPRTPRSSIADRRQIERLALPRDEQGSVVKPAEPNYGRVLNFTEEEERQRQQQREQLQEGRRSPRTPRGPTTPRAERARAASALAPPPRHEARPRQAPAPAPMTAAQVAYLEKLAAPKKPPPTPTEVGNGAPPRRTPSTAAPAGVGAAGPQRGGSSAFDRLAAPKRVAAAPLDESTPPPSHRPRSHSSNAPASVQQQRQDHHLSRLSQPKQRATSAHRDPGTPAECVSGGPRKRYYGGTTMIAVPTSTAGPGGLPPPQPHVGGGHSGRVPDATWEAVARHTERRASSTAASASLPSDPHTEGAAVPPQQVQRIASVAPAGSAAAPAASTVTLAEPVTVLRQLPLRPPTPTPAPSGDGSTQVPSAPAKRTGSKPPIVVRTRRYVPPEEEQSTDAAKTSAADSAQQERSTTPVPQPVEATRRRAGTPPVSSASPTPPASEMPPSVATATTTSAETTPHPSPAPAPPAHAAPPASSSSKTGTASPPQPAVAAVQATKRRSPLPAAAPATAPVPATAPAAAPAPPPEVEAAPTEAPAPAEAPALRSPPPTVPSPAPSTTPASIEALPAPSPAVPAAAASAAAGRGTPSSSSAAKNGLRKVTHTKPQRTKPEVLRDEDFACKLDDAPLEPRYPVIKKKPPPATKAPATKASPPARSHHPRAT</sequence>
<dbReference type="EMBL" id="JAECZO010000004">
    <property type="protein sequence ID" value="KAK7200247.1"/>
    <property type="molecule type" value="Genomic_DNA"/>
</dbReference>
<feature type="compositionally biased region" description="Low complexity" evidence="1">
    <location>
        <begin position="575"/>
        <end position="591"/>
    </location>
</feature>
<organism evidence="2 3">
    <name type="scientific">Novymonas esmeraldas</name>
    <dbReference type="NCBI Taxonomy" id="1808958"/>
    <lineage>
        <taxon>Eukaryota</taxon>
        <taxon>Discoba</taxon>
        <taxon>Euglenozoa</taxon>
        <taxon>Kinetoplastea</taxon>
        <taxon>Metakinetoplastina</taxon>
        <taxon>Trypanosomatida</taxon>
        <taxon>Trypanosomatidae</taxon>
        <taxon>Novymonas</taxon>
    </lineage>
</organism>